<accession>A0A6G0TLV5</accession>
<dbReference type="AlphaFoldDB" id="A0A6G0TLV5"/>
<dbReference type="PANTHER" id="PTHR33939">
    <property type="entry name" value="PROTEIN CBG22215"/>
    <property type="match status" value="1"/>
</dbReference>
<comment type="caution">
    <text evidence="1">The sequence shown here is derived from an EMBL/GenBank/DDBJ whole genome shotgun (WGS) entry which is preliminary data.</text>
</comment>
<evidence type="ECO:0000313" key="1">
    <source>
        <dbReference type="EMBL" id="KAE9534957.1"/>
    </source>
</evidence>
<dbReference type="OrthoDB" id="2266637at2759"/>
<evidence type="ECO:0008006" key="3">
    <source>
        <dbReference type="Google" id="ProtNLM"/>
    </source>
</evidence>
<proteinExistence type="predicted"/>
<gene>
    <name evidence="1" type="ORF">AGLY_008249</name>
</gene>
<sequence>MSHSQRQDIQSQTKKIVYNVYTYFKKLSKDSSHPEVAKFFIRAQQKTSEACGISLKTIQRITSEGAKAPENSENGPCFSSPRKTYKRMKYATDIDDYDKDVLRRTVHEFYDQGEFPTSAKVLSKYQEKTGYKGSKTSMRRILKSLKFSYKKCTDGRRFLMEHNDIIDMRVQFLKKMINFRQNNDARQIVYLDKLKIPTNKENQLIIYHAGSSTYGFVKDSRLVFSCKPDSSEDYLIQMNSAVIKDWFIKILQNLKEPSIIVMDNTWYNWVHIHLKNYPKSNESKIKIQKWLRVKGVEFSSLETSQELFERVKQVISKEKKNELNEIALSMGCELVQIPPNHYQYNPMKTCIWTQVKHKFVVQNTTVNVEDIKKSVYEALDSVTIDEWKSYVTLCHRLQHDDYVKEGLRGKILKSIITTTDDNCSNESKD</sequence>
<reference evidence="1 2" key="1">
    <citation type="submission" date="2019-08" db="EMBL/GenBank/DDBJ databases">
        <title>The genome of the soybean aphid Biotype 1, its phylome, world population structure and adaptation to the North American continent.</title>
        <authorList>
            <person name="Giordano R."/>
            <person name="Donthu R.K."/>
            <person name="Hernandez A.G."/>
            <person name="Wright C.L."/>
            <person name="Zimin A.V."/>
        </authorList>
    </citation>
    <scope>NUCLEOTIDE SEQUENCE [LARGE SCALE GENOMIC DNA]</scope>
    <source>
        <tissue evidence="1">Whole aphids</tissue>
    </source>
</reference>
<evidence type="ECO:0000313" key="2">
    <source>
        <dbReference type="Proteomes" id="UP000475862"/>
    </source>
</evidence>
<organism evidence="1 2">
    <name type="scientific">Aphis glycines</name>
    <name type="common">Soybean aphid</name>
    <dbReference type="NCBI Taxonomy" id="307491"/>
    <lineage>
        <taxon>Eukaryota</taxon>
        <taxon>Metazoa</taxon>
        <taxon>Ecdysozoa</taxon>
        <taxon>Arthropoda</taxon>
        <taxon>Hexapoda</taxon>
        <taxon>Insecta</taxon>
        <taxon>Pterygota</taxon>
        <taxon>Neoptera</taxon>
        <taxon>Paraneoptera</taxon>
        <taxon>Hemiptera</taxon>
        <taxon>Sternorrhyncha</taxon>
        <taxon>Aphidomorpha</taxon>
        <taxon>Aphidoidea</taxon>
        <taxon>Aphididae</taxon>
        <taxon>Aphidini</taxon>
        <taxon>Aphis</taxon>
        <taxon>Aphis</taxon>
    </lineage>
</organism>
<protein>
    <recommendedName>
        <fullName evidence="3">Tc1-like transposase DDE domain-containing protein</fullName>
    </recommendedName>
</protein>
<dbReference type="Proteomes" id="UP000475862">
    <property type="component" value="Unassembled WGS sequence"/>
</dbReference>
<dbReference type="PANTHER" id="PTHR33939:SF1">
    <property type="entry name" value="DUF4371 DOMAIN-CONTAINING PROTEIN"/>
    <property type="match status" value="1"/>
</dbReference>
<keyword evidence="2" id="KW-1185">Reference proteome</keyword>
<dbReference type="EMBL" id="VYZN01000027">
    <property type="protein sequence ID" value="KAE9534957.1"/>
    <property type="molecule type" value="Genomic_DNA"/>
</dbReference>
<name>A0A6G0TLV5_APHGL</name>